<evidence type="ECO:0000256" key="1">
    <source>
        <dbReference type="SAM" id="MobiDB-lite"/>
    </source>
</evidence>
<protein>
    <submittedName>
        <fullName evidence="2">Uncharacterized protein</fullName>
    </submittedName>
</protein>
<accession>A0ABV3SFL7</accession>
<dbReference type="EMBL" id="JBDPGJ010000001">
    <property type="protein sequence ID" value="MEX0405100.1"/>
    <property type="molecule type" value="Genomic_DNA"/>
</dbReference>
<feature type="region of interest" description="Disordered" evidence="1">
    <location>
        <begin position="1"/>
        <end position="51"/>
    </location>
</feature>
<comment type="caution">
    <text evidence="2">The sequence shown here is derived from an EMBL/GenBank/DDBJ whole genome shotgun (WGS) entry which is preliminary data.</text>
</comment>
<gene>
    <name evidence="2" type="ORF">ABGN05_05420</name>
</gene>
<proteinExistence type="predicted"/>
<reference evidence="2 3" key="1">
    <citation type="submission" date="2024-05" db="EMBL/GenBank/DDBJ databases">
        <authorList>
            <person name="Jiang F."/>
        </authorList>
    </citation>
    <scope>NUCLEOTIDE SEQUENCE [LARGE SCALE GENOMIC DNA]</scope>
    <source>
        <strain evidence="2 3">LZ166</strain>
    </source>
</reference>
<sequence length="51" mass="5266">MENERLTAGHRKSRTGIRSPALGGCISPASARKSATPKMGNGGDLKTAAQQ</sequence>
<dbReference type="RefSeq" id="WP_367952953.1">
    <property type="nucleotide sequence ID" value="NZ_JBDPGJ010000001.1"/>
</dbReference>
<evidence type="ECO:0000313" key="2">
    <source>
        <dbReference type="EMBL" id="MEX0405100.1"/>
    </source>
</evidence>
<dbReference type="Proteomes" id="UP001556692">
    <property type="component" value="Unassembled WGS sequence"/>
</dbReference>
<name>A0ABV3SFL7_9HYPH</name>
<keyword evidence="3" id="KW-1185">Reference proteome</keyword>
<evidence type="ECO:0000313" key="3">
    <source>
        <dbReference type="Proteomes" id="UP001556692"/>
    </source>
</evidence>
<organism evidence="2 3">
    <name type="scientific">Aquibium pacificus</name>
    <dbReference type="NCBI Taxonomy" id="3153579"/>
    <lineage>
        <taxon>Bacteria</taxon>
        <taxon>Pseudomonadati</taxon>
        <taxon>Pseudomonadota</taxon>
        <taxon>Alphaproteobacteria</taxon>
        <taxon>Hyphomicrobiales</taxon>
        <taxon>Phyllobacteriaceae</taxon>
        <taxon>Aquibium</taxon>
    </lineage>
</organism>